<feature type="domain" description="Sodium/calcium exchanger membrane region" evidence="6">
    <location>
        <begin position="189"/>
        <end position="337"/>
    </location>
</feature>
<dbReference type="InterPro" id="IPR044880">
    <property type="entry name" value="NCX_ion-bd_dom_sf"/>
</dbReference>
<accession>A0A1H8AXI7</accession>
<feature type="transmembrane region" description="Helical" evidence="5">
    <location>
        <begin position="107"/>
        <end position="128"/>
    </location>
</feature>
<gene>
    <name evidence="7" type="ORF">SAMN05216325_1022</name>
</gene>
<sequence>MLTAHLFIWFKFLLCAVLIGIAGTKLTRYADVISDKTGLSGNWIGLIFLSTVTSLPELMTSISALTLAVVPDIAVGGIMGSCVFNLVILVILDYLMRGQSIYHRASINHTLSAAFGIVLIAIAGLGILVSSFNISSFISFSFMSVYTPVIVVLYLVAMRGIFIHEHSQFEQAVKQVASRYPHITIVRATIGYLLSALVVVVVGFYLPFVSTELADDMGWSQTFVGTLFVAVTTSLPELAVTIAALRINALDMALANVLGSNLFNIAILAFNDLIYLRGSLFADISPYHAVSAFTAAAMTGLVIIGLVYRPRSQLFMNIGWVSLSLLALYFANAYILYYQNNS</sequence>
<feature type="transmembrane region" description="Helical" evidence="5">
    <location>
        <begin position="314"/>
        <end position="337"/>
    </location>
</feature>
<dbReference type="AlphaFoldDB" id="A0A1H8AXI7"/>
<keyword evidence="2 5" id="KW-0812">Transmembrane</keyword>
<evidence type="ECO:0000256" key="2">
    <source>
        <dbReference type="ARBA" id="ARBA00022692"/>
    </source>
</evidence>
<dbReference type="GO" id="GO:0006874">
    <property type="term" value="P:intracellular calcium ion homeostasis"/>
    <property type="evidence" value="ECO:0007669"/>
    <property type="project" value="TreeGrafter"/>
</dbReference>
<dbReference type="GO" id="GO:0005886">
    <property type="term" value="C:plasma membrane"/>
    <property type="evidence" value="ECO:0007669"/>
    <property type="project" value="TreeGrafter"/>
</dbReference>
<comment type="subcellular location">
    <subcellularLocation>
        <location evidence="1">Membrane</location>
        <topology evidence="1">Multi-pass membrane protein</topology>
    </subcellularLocation>
</comment>
<dbReference type="InterPro" id="IPR004481">
    <property type="entry name" value="K/Na/Ca-exchanger"/>
</dbReference>
<feature type="transmembrane region" description="Helical" evidence="5">
    <location>
        <begin position="184"/>
        <end position="206"/>
    </location>
</feature>
<dbReference type="Proteomes" id="UP000199459">
    <property type="component" value="Unassembled WGS sequence"/>
</dbReference>
<evidence type="ECO:0000256" key="5">
    <source>
        <dbReference type="SAM" id="Phobius"/>
    </source>
</evidence>
<feature type="transmembrane region" description="Helical" evidence="5">
    <location>
        <begin position="252"/>
        <end position="275"/>
    </location>
</feature>
<evidence type="ECO:0000256" key="4">
    <source>
        <dbReference type="ARBA" id="ARBA00023136"/>
    </source>
</evidence>
<dbReference type="GO" id="GO:0005262">
    <property type="term" value="F:calcium channel activity"/>
    <property type="evidence" value="ECO:0007669"/>
    <property type="project" value="TreeGrafter"/>
</dbReference>
<evidence type="ECO:0000313" key="8">
    <source>
        <dbReference type="Proteomes" id="UP000199459"/>
    </source>
</evidence>
<evidence type="ECO:0000313" key="7">
    <source>
        <dbReference type="EMBL" id="SEM75491.1"/>
    </source>
</evidence>
<feature type="transmembrane region" description="Helical" evidence="5">
    <location>
        <begin position="134"/>
        <end position="157"/>
    </location>
</feature>
<dbReference type="OrthoDB" id="9794225at2"/>
<keyword evidence="4 5" id="KW-0472">Membrane</keyword>
<dbReference type="PANTHER" id="PTHR10846:SF8">
    <property type="entry name" value="INNER MEMBRANE PROTEIN YRBG"/>
    <property type="match status" value="1"/>
</dbReference>
<feature type="transmembrane region" description="Helical" evidence="5">
    <location>
        <begin position="226"/>
        <end position="245"/>
    </location>
</feature>
<proteinExistence type="predicted"/>
<protein>
    <submittedName>
        <fullName evidence="7">Cation:H+ antiporter</fullName>
    </submittedName>
</protein>
<feature type="transmembrane region" description="Helical" evidence="5">
    <location>
        <begin position="73"/>
        <end position="95"/>
    </location>
</feature>
<feature type="transmembrane region" description="Helical" evidence="5">
    <location>
        <begin position="43"/>
        <end position="67"/>
    </location>
</feature>
<name>A0A1H8AXI7_9PROT</name>
<dbReference type="EMBL" id="FOCP01000002">
    <property type="protein sequence ID" value="SEM75491.1"/>
    <property type="molecule type" value="Genomic_DNA"/>
</dbReference>
<feature type="domain" description="Sodium/calcium exchanger membrane region" evidence="6">
    <location>
        <begin position="9"/>
        <end position="154"/>
    </location>
</feature>
<feature type="transmembrane region" description="Helical" evidence="5">
    <location>
        <begin position="6"/>
        <end position="23"/>
    </location>
</feature>
<evidence type="ECO:0000256" key="1">
    <source>
        <dbReference type="ARBA" id="ARBA00004141"/>
    </source>
</evidence>
<evidence type="ECO:0000259" key="6">
    <source>
        <dbReference type="Pfam" id="PF01699"/>
    </source>
</evidence>
<organism evidence="7 8">
    <name type="scientific">Nitrosomonas marina</name>
    <dbReference type="NCBI Taxonomy" id="917"/>
    <lineage>
        <taxon>Bacteria</taxon>
        <taxon>Pseudomonadati</taxon>
        <taxon>Pseudomonadota</taxon>
        <taxon>Betaproteobacteria</taxon>
        <taxon>Nitrosomonadales</taxon>
        <taxon>Nitrosomonadaceae</taxon>
        <taxon>Nitrosomonas</taxon>
    </lineage>
</organism>
<dbReference type="GO" id="GO:0008273">
    <property type="term" value="F:calcium, potassium:sodium antiporter activity"/>
    <property type="evidence" value="ECO:0007669"/>
    <property type="project" value="TreeGrafter"/>
</dbReference>
<reference evidence="7 8" key="1">
    <citation type="submission" date="2016-10" db="EMBL/GenBank/DDBJ databases">
        <authorList>
            <person name="de Groot N.N."/>
        </authorList>
    </citation>
    <scope>NUCLEOTIDE SEQUENCE [LARGE SCALE GENOMIC DNA]</scope>
    <source>
        <strain evidence="7 8">Nm22</strain>
    </source>
</reference>
<dbReference type="Gene3D" id="1.20.1420.30">
    <property type="entry name" value="NCX, central ion-binding region"/>
    <property type="match status" value="1"/>
</dbReference>
<dbReference type="InterPro" id="IPR004837">
    <property type="entry name" value="NaCa_Exmemb"/>
</dbReference>
<dbReference type="Pfam" id="PF01699">
    <property type="entry name" value="Na_Ca_ex"/>
    <property type="match status" value="2"/>
</dbReference>
<keyword evidence="3 5" id="KW-1133">Transmembrane helix</keyword>
<dbReference type="RefSeq" id="WP_090627278.1">
    <property type="nucleotide sequence ID" value="NZ_FOCP01000002.1"/>
</dbReference>
<evidence type="ECO:0000256" key="3">
    <source>
        <dbReference type="ARBA" id="ARBA00022989"/>
    </source>
</evidence>
<feature type="transmembrane region" description="Helical" evidence="5">
    <location>
        <begin position="287"/>
        <end position="307"/>
    </location>
</feature>
<dbReference type="PANTHER" id="PTHR10846">
    <property type="entry name" value="SODIUM/POTASSIUM/CALCIUM EXCHANGER"/>
    <property type="match status" value="1"/>
</dbReference>